<dbReference type="Proteomes" id="UP000799777">
    <property type="component" value="Unassembled WGS sequence"/>
</dbReference>
<gene>
    <name evidence="2" type="ORF">EK21DRAFT_89129</name>
</gene>
<reference evidence="2" key="1">
    <citation type="journal article" date="2020" name="Stud. Mycol.">
        <title>101 Dothideomycetes genomes: a test case for predicting lifestyles and emergence of pathogens.</title>
        <authorList>
            <person name="Haridas S."/>
            <person name="Albert R."/>
            <person name="Binder M."/>
            <person name="Bloem J."/>
            <person name="Labutti K."/>
            <person name="Salamov A."/>
            <person name="Andreopoulos B."/>
            <person name="Baker S."/>
            <person name="Barry K."/>
            <person name="Bills G."/>
            <person name="Bluhm B."/>
            <person name="Cannon C."/>
            <person name="Castanera R."/>
            <person name="Culley D."/>
            <person name="Daum C."/>
            <person name="Ezra D."/>
            <person name="Gonzalez J."/>
            <person name="Henrissat B."/>
            <person name="Kuo A."/>
            <person name="Liang C."/>
            <person name="Lipzen A."/>
            <person name="Lutzoni F."/>
            <person name="Magnuson J."/>
            <person name="Mondo S."/>
            <person name="Nolan M."/>
            <person name="Ohm R."/>
            <person name="Pangilinan J."/>
            <person name="Park H.-J."/>
            <person name="Ramirez L."/>
            <person name="Alfaro M."/>
            <person name="Sun H."/>
            <person name="Tritt A."/>
            <person name="Yoshinaga Y."/>
            <person name="Zwiers L.-H."/>
            <person name="Turgeon B."/>
            <person name="Goodwin S."/>
            <person name="Spatafora J."/>
            <person name="Crous P."/>
            <person name="Grigoriev I."/>
        </authorList>
    </citation>
    <scope>NUCLEOTIDE SEQUENCE</scope>
    <source>
        <strain evidence="2">CBS 110217</strain>
    </source>
</reference>
<keyword evidence="3" id="KW-1185">Reference proteome</keyword>
<dbReference type="AlphaFoldDB" id="A0A9P4H8U8"/>
<protein>
    <submittedName>
        <fullName evidence="2">Uncharacterized protein</fullName>
    </submittedName>
</protein>
<comment type="caution">
    <text evidence="2">The sequence shown here is derived from an EMBL/GenBank/DDBJ whole genome shotgun (WGS) entry which is preliminary data.</text>
</comment>
<dbReference type="OrthoDB" id="3778648at2759"/>
<evidence type="ECO:0000313" key="3">
    <source>
        <dbReference type="Proteomes" id="UP000799777"/>
    </source>
</evidence>
<feature type="region of interest" description="Disordered" evidence="1">
    <location>
        <begin position="89"/>
        <end position="143"/>
    </location>
</feature>
<dbReference type="EMBL" id="ML978192">
    <property type="protein sequence ID" value="KAF2030248.1"/>
    <property type="molecule type" value="Genomic_DNA"/>
</dbReference>
<evidence type="ECO:0000313" key="2">
    <source>
        <dbReference type="EMBL" id="KAF2030248.1"/>
    </source>
</evidence>
<feature type="compositionally biased region" description="Low complexity" evidence="1">
    <location>
        <begin position="89"/>
        <end position="107"/>
    </location>
</feature>
<organism evidence="2 3">
    <name type="scientific">Setomelanomma holmii</name>
    <dbReference type="NCBI Taxonomy" id="210430"/>
    <lineage>
        <taxon>Eukaryota</taxon>
        <taxon>Fungi</taxon>
        <taxon>Dikarya</taxon>
        <taxon>Ascomycota</taxon>
        <taxon>Pezizomycotina</taxon>
        <taxon>Dothideomycetes</taxon>
        <taxon>Pleosporomycetidae</taxon>
        <taxon>Pleosporales</taxon>
        <taxon>Pleosporineae</taxon>
        <taxon>Phaeosphaeriaceae</taxon>
        <taxon>Setomelanomma</taxon>
    </lineage>
</organism>
<evidence type="ECO:0000256" key="1">
    <source>
        <dbReference type="SAM" id="MobiDB-lite"/>
    </source>
</evidence>
<feature type="compositionally biased region" description="Basic and acidic residues" evidence="1">
    <location>
        <begin position="108"/>
        <end position="126"/>
    </location>
</feature>
<proteinExistence type="predicted"/>
<name>A0A9P4H8U8_9PLEO</name>
<sequence length="143" mass="15843">MCRHIDVRMPTTTQPKRIHLTEENLRLHSATQIKPFDVSSTNLDDAQSDDGDIEIALRRAASLEALQAYGGCFVSGFLAMQEPLPWTSTASIQSSSSRSIASSGSPRPDSDTLSHTDTRDTPIERKRSWRSLTKLRSAKSKVK</sequence>
<accession>A0A9P4H8U8</accession>